<evidence type="ECO:0000256" key="2">
    <source>
        <dbReference type="SAM" id="Phobius"/>
    </source>
</evidence>
<dbReference type="PANTHER" id="PTHR31325">
    <property type="entry name" value="OS01G0798800 PROTEIN-RELATED"/>
    <property type="match status" value="1"/>
</dbReference>
<feature type="transmembrane region" description="Helical" evidence="2">
    <location>
        <begin position="47"/>
        <end position="68"/>
    </location>
</feature>
<dbReference type="OrthoDB" id="679215at2759"/>
<organism evidence="4 5">
    <name type="scientific">Panicum virgatum</name>
    <name type="common">Blackwell switchgrass</name>
    <dbReference type="NCBI Taxonomy" id="38727"/>
    <lineage>
        <taxon>Eukaryota</taxon>
        <taxon>Viridiplantae</taxon>
        <taxon>Streptophyta</taxon>
        <taxon>Embryophyta</taxon>
        <taxon>Tracheophyta</taxon>
        <taxon>Spermatophyta</taxon>
        <taxon>Magnoliopsida</taxon>
        <taxon>Liliopsida</taxon>
        <taxon>Poales</taxon>
        <taxon>Poaceae</taxon>
        <taxon>PACMAD clade</taxon>
        <taxon>Panicoideae</taxon>
        <taxon>Panicodae</taxon>
        <taxon>Paniceae</taxon>
        <taxon>Panicinae</taxon>
        <taxon>Panicum</taxon>
        <taxon>Panicum sect. Hiantes</taxon>
    </lineage>
</organism>
<dbReference type="Proteomes" id="UP000823388">
    <property type="component" value="Chromosome 3K"/>
</dbReference>
<dbReference type="Pfam" id="PF04578">
    <property type="entry name" value="DUF594"/>
    <property type="match status" value="1"/>
</dbReference>
<feature type="transmembrane region" description="Helical" evidence="2">
    <location>
        <begin position="362"/>
        <end position="384"/>
    </location>
</feature>
<dbReference type="EMBL" id="CM029041">
    <property type="protein sequence ID" value="KAG2629766.1"/>
    <property type="molecule type" value="Genomic_DNA"/>
</dbReference>
<keyword evidence="2" id="KW-1133">Transmembrane helix</keyword>
<dbReference type="AlphaFoldDB" id="A0A8T0V8B2"/>
<feature type="domain" description="DUF4220" evidence="3">
    <location>
        <begin position="50"/>
        <end position="381"/>
    </location>
</feature>
<sequence>MEDVWSAVRWWDSWQLRILVLGSLGIQWFLLVAAPMRKYTVRRCFRLCIWLAYISSDALAIYALATLFNRHARATGSSSCDCIANNNKARILEVLWAPVLLIHLGGQEELTAYTIEDNELWTRHTVTLVSQVAVALYAFYKSWPNPSDWKLLASAILLFIIGVISFSEKPWALKKASINRLASVSATIQGTQERTRLAVYLDDLLFSDWYSCSTTTKSGEKLSSLLPAGVGWHNCFTFTESSKKKQPPEQAAGEEDNVRLSAADKVYMVLSDMSLSAAADDLVQRRRARNVQDVLRPLSPKAEELKRWLRGAFGLIYTRANLVFTRTYLVYHVLVVPILHTAALTLFVTSHKDGYDRTDVKITYILLCLTAALDFFAVFIRQLLYRAMSARSVPALCETVPGYNLVDAVLRRRNKDIGCLLLKCATSMDCEEEYLEYCKCGGCCGGGRDYTLYKNVSEMVLADLVDIPPGRDLTNYRVFTVPQPHGSGGNVETTMPQQRQISSRPPGAANWALSEEQQMVCGPEVRHALRGSFDRSVLVWHIATDLCFRLEGRPPANSEQDSHWLRIKCTEAISSYMARLLNFHPDMLLTGSRRHLVSEAMDEFKSILDRTMVDNSGQPLSEDDLTKIIDIGIEAQYKEVPIDIDNEVEYKEVPIDIDNEAEYKEVKSFFHIPKACSLAKELRNLDPSTRWKVMYRVWLGMLFYSASMCRGYLHAKSLGEGGEFLSYVWLVLSLKGAKTLADKLQMLEGGDEEPAQHPDRRLEMLEGDHGVPAPDGLEIN</sequence>
<protein>
    <recommendedName>
        <fullName evidence="3">DUF4220 domain-containing protein</fullName>
    </recommendedName>
</protein>
<evidence type="ECO:0000313" key="4">
    <source>
        <dbReference type="EMBL" id="KAG2629766.1"/>
    </source>
</evidence>
<evidence type="ECO:0000256" key="1">
    <source>
        <dbReference type="SAM" id="MobiDB-lite"/>
    </source>
</evidence>
<dbReference type="InterPro" id="IPR007658">
    <property type="entry name" value="DUF594"/>
</dbReference>
<dbReference type="InterPro" id="IPR025315">
    <property type="entry name" value="DUF4220"/>
</dbReference>
<accession>A0A8T0V8B2</accession>
<evidence type="ECO:0000259" key="3">
    <source>
        <dbReference type="Pfam" id="PF13968"/>
    </source>
</evidence>
<name>A0A8T0V8B2_PANVG</name>
<feature type="compositionally biased region" description="Polar residues" evidence="1">
    <location>
        <begin position="490"/>
        <end position="503"/>
    </location>
</feature>
<feature type="region of interest" description="Disordered" evidence="1">
    <location>
        <begin position="486"/>
        <end position="507"/>
    </location>
</feature>
<keyword evidence="2" id="KW-0812">Transmembrane</keyword>
<proteinExistence type="predicted"/>
<feature type="transmembrane region" description="Helical" evidence="2">
    <location>
        <begin position="328"/>
        <end position="350"/>
    </location>
</feature>
<keyword evidence="5" id="KW-1185">Reference proteome</keyword>
<evidence type="ECO:0000313" key="5">
    <source>
        <dbReference type="Proteomes" id="UP000823388"/>
    </source>
</evidence>
<gene>
    <name evidence="4" type="ORF">PVAP13_3KG425200</name>
</gene>
<feature type="transmembrane region" description="Helical" evidence="2">
    <location>
        <begin position="14"/>
        <end position="35"/>
    </location>
</feature>
<reference evidence="4" key="1">
    <citation type="submission" date="2020-05" db="EMBL/GenBank/DDBJ databases">
        <title>WGS assembly of Panicum virgatum.</title>
        <authorList>
            <person name="Lovell J.T."/>
            <person name="Jenkins J."/>
            <person name="Shu S."/>
            <person name="Juenger T.E."/>
            <person name="Schmutz J."/>
        </authorList>
    </citation>
    <scope>NUCLEOTIDE SEQUENCE</scope>
    <source>
        <strain evidence="4">AP13</strain>
    </source>
</reference>
<feature type="transmembrane region" description="Helical" evidence="2">
    <location>
        <begin position="149"/>
        <end position="167"/>
    </location>
</feature>
<comment type="caution">
    <text evidence="4">The sequence shown here is derived from an EMBL/GenBank/DDBJ whole genome shotgun (WGS) entry which is preliminary data.</text>
</comment>
<keyword evidence="2" id="KW-0472">Membrane</keyword>
<dbReference type="Pfam" id="PF13968">
    <property type="entry name" value="DUF4220"/>
    <property type="match status" value="1"/>
</dbReference>